<evidence type="ECO:0000313" key="3">
    <source>
        <dbReference type="Proteomes" id="UP000037507"/>
    </source>
</evidence>
<organism evidence="2 3">
    <name type="scientific">Limnohabitans planktonicus II-D5</name>
    <dbReference type="NCBI Taxonomy" id="1293045"/>
    <lineage>
        <taxon>Bacteria</taxon>
        <taxon>Pseudomonadati</taxon>
        <taxon>Pseudomonadota</taxon>
        <taxon>Betaproteobacteria</taxon>
        <taxon>Burkholderiales</taxon>
        <taxon>Comamonadaceae</taxon>
        <taxon>Limnohabitans</taxon>
    </lineage>
</organism>
<dbReference type="OrthoDB" id="9792229at2"/>
<evidence type="ECO:0000313" key="2">
    <source>
        <dbReference type="EMBL" id="PVE41509.1"/>
    </source>
</evidence>
<dbReference type="RefSeq" id="WP_083451283.1">
    <property type="nucleotide sequence ID" value="NZ_LFYT02000028.1"/>
</dbReference>
<dbReference type="EMBL" id="LFYT02000028">
    <property type="protein sequence ID" value="PVE41509.1"/>
    <property type="molecule type" value="Genomic_DNA"/>
</dbReference>
<protein>
    <submittedName>
        <fullName evidence="2">Toxin-antitoxin system toxin component, PIN family</fullName>
    </submittedName>
</protein>
<name>A0A2T7UA26_9BURK</name>
<dbReference type="NCBIfam" id="TIGR00305">
    <property type="entry name" value="putative toxin-antitoxin system toxin component, PIN family"/>
    <property type="match status" value="1"/>
</dbReference>
<dbReference type="STRING" id="1293045.H663_16080"/>
<dbReference type="SMART" id="SM00670">
    <property type="entry name" value="PINc"/>
    <property type="match status" value="1"/>
</dbReference>
<dbReference type="AlphaFoldDB" id="A0A2T7UA26"/>
<feature type="domain" description="PIN" evidence="1">
    <location>
        <begin position="6"/>
        <end position="119"/>
    </location>
</feature>
<sequence>MSSVRKRIVFDTSSLIPACLNPDREPAQILRRAVLEHEVFVSADTFNELVAVLAREKFNAWRPLDQRMVWVRLFREAVMWVDDLSPIAECRDPKDNKFLELAVAAQADFLISSDVHLLEMHPFRSIQILQLAHFKSLVFEGHVGSGGPPRKS</sequence>
<dbReference type="SUPFAM" id="SSF88723">
    <property type="entry name" value="PIN domain-like"/>
    <property type="match status" value="1"/>
</dbReference>
<gene>
    <name evidence="2" type="ORF">H663_016625</name>
</gene>
<accession>A0A2T7UA26</accession>
<dbReference type="PANTHER" id="PTHR34610">
    <property type="entry name" value="SSL7007 PROTEIN"/>
    <property type="match status" value="1"/>
</dbReference>
<dbReference type="InterPro" id="IPR002716">
    <property type="entry name" value="PIN_dom"/>
</dbReference>
<dbReference type="Proteomes" id="UP000037507">
    <property type="component" value="Unassembled WGS sequence"/>
</dbReference>
<keyword evidence="3" id="KW-1185">Reference proteome</keyword>
<dbReference type="Pfam" id="PF13470">
    <property type="entry name" value="PIN_3"/>
    <property type="match status" value="1"/>
</dbReference>
<evidence type="ECO:0000259" key="1">
    <source>
        <dbReference type="SMART" id="SM00670"/>
    </source>
</evidence>
<comment type="caution">
    <text evidence="2">The sequence shown here is derived from an EMBL/GenBank/DDBJ whole genome shotgun (WGS) entry which is preliminary data.</text>
</comment>
<reference evidence="2" key="1">
    <citation type="submission" date="2017-04" db="EMBL/GenBank/DDBJ databases">
        <title>Unexpected and diverse lifestyles within the genus Limnohabitans.</title>
        <authorList>
            <person name="Kasalicky V."/>
            <person name="Mehrshad M."/>
            <person name="Andrei S.-A."/>
            <person name="Salcher M."/>
            <person name="Kratochvilova H."/>
            <person name="Simek K."/>
            <person name="Ghai R."/>
        </authorList>
    </citation>
    <scope>NUCLEOTIDE SEQUENCE [LARGE SCALE GENOMIC DNA]</scope>
    <source>
        <strain evidence="2">II-D5</strain>
    </source>
</reference>
<dbReference type="InterPro" id="IPR002850">
    <property type="entry name" value="PIN_toxin-like"/>
</dbReference>
<dbReference type="InterPro" id="IPR029060">
    <property type="entry name" value="PIN-like_dom_sf"/>
</dbReference>
<proteinExistence type="predicted"/>
<dbReference type="PANTHER" id="PTHR34610:SF3">
    <property type="entry name" value="SSL7007 PROTEIN"/>
    <property type="match status" value="1"/>
</dbReference>